<organism evidence="1 2">
    <name type="scientific">Dallia pectoralis</name>
    <name type="common">Alaska blackfish</name>
    <dbReference type="NCBI Taxonomy" id="75939"/>
    <lineage>
        <taxon>Eukaryota</taxon>
        <taxon>Metazoa</taxon>
        <taxon>Chordata</taxon>
        <taxon>Craniata</taxon>
        <taxon>Vertebrata</taxon>
        <taxon>Euteleostomi</taxon>
        <taxon>Actinopterygii</taxon>
        <taxon>Neopterygii</taxon>
        <taxon>Teleostei</taxon>
        <taxon>Protacanthopterygii</taxon>
        <taxon>Esociformes</taxon>
        <taxon>Umbridae</taxon>
        <taxon>Dallia</taxon>
    </lineage>
</organism>
<dbReference type="Proteomes" id="UP001157502">
    <property type="component" value="Chromosome 16"/>
</dbReference>
<sequence>MYAEDILVNLLLDRRPHLSITIDSFTNGVGGHILTAKPRLTAVNTCHGYQDDHVQHLHISHGQRRTRDLPDCFHCTAGEQNKFFTALRVTATVGIALVLQMIARADFGN</sequence>
<reference evidence="1" key="1">
    <citation type="submission" date="2021-05" db="EMBL/GenBank/DDBJ databases">
        <authorList>
            <person name="Pan Q."/>
            <person name="Jouanno E."/>
            <person name="Zahm M."/>
            <person name="Klopp C."/>
            <person name="Cabau C."/>
            <person name="Louis A."/>
            <person name="Berthelot C."/>
            <person name="Parey E."/>
            <person name="Roest Crollius H."/>
            <person name="Montfort J."/>
            <person name="Robinson-Rechavi M."/>
            <person name="Bouchez O."/>
            <person name="Lampietro C."/>
            <person name="Lopez Roques C."/>
            <person name="Donnadieu C."/>
            <person name="Postlethwait J."/>
            <person name="Bobe J."/>
            <person name="Dillon D."/>
            <person name="Chandos A."/>
            <person name="von Hippel F."/>
            <person name="Guiguen Y."/>
        </authorList>
    </citation>
    <scope>NUCLEOTIDE SEQUENCE</scope>
    <source>
        <strain evidence="1">YG-Jan2019</strain>
    </source>
</reference>
<keyword evidence="2" id="KW-1185">Reference proteome</keyword>
<accession>A0ACC2G8Q3</accession>
<dbReference type="EMBL" id="CM055743">
    <property type="protein sequence ID" value="KAJ7999843.1"/>
    <property type="molecule type" value="Genomic_DNA"/>
</dbReference>
<protein>
    <submittedName>
        <fullName evidence="1">Uncharacterized protein</fullName>
    </submittedName>
</protein>
<gene>
    <name evidence="1" type="ORF">DPEC_G00198610</name>
</gene>
<evidence type="ECO:0000313" key="2">
    <source>
        <dbReference type="Proteomes" id="UP001157502"/>
    </source>
</evidence>
<name>A0ACC2G8Q3_DALPE</name>
<comment type="caution">
    <text evidence="1">The sequence shown here is derived from an EMBL/GenBank/DDBJ whole genome shotgun (WGS) entry which is preliminary data.</text>
</comment>
<evidence type="ECO:0000313" key="1">
    <source>
        <dbReference type="EMBL" id="KAJ7999843.1"/>
    </source>
</evidence>
<proteinExistence type="predicted"/>